<dbReference type="InterPro" id="IPR035919">
    <property type="entry name" value="EAL_sf"/>
</dbReference>
<reference evidence="5 6" key="1">
    <citation type="submission" date="2016-05" db="EMBL/GenBank/DDBJ databases">
        <title>Paenibacillus oryzae. sp. nov., isolated from the rice root.</title>
        <authorList>
            <person name="Zhang J."/>
            <person name="Zhang X."/>
        </authorList>
    </citation>
    <scope>NUCLEOTIDE SEQUENCE [LARGE SCALE GENOMIC DNA]</scope>
    <source>
        <strain evidence="5 6">1DrF-4</strain>
    </source>
</reference>
<dbReference type="Gene3D" id="3.30.450.20">
    <property type="entry name" value="PAS domain"/>
    <property type="match status" value="3"/>
</dbReference>
<protein>
    <submittedName>
        <fullName evidence="5">PAS domain S-box protein</fullName>
    </submittedName>
</protein>
<dbReference type="CDD" id="cd00130">
    <property type="entry name" value="PAS"/>
    <property type="match status" value="2"/>
</dbReference>
<dbReference type="SMART" id="SM00052">
    <property type="entry name" value="EAL"/>
    <property type="match status" value="1"/>
</dbReference>
<dbReference type="NCBIfam" id="TIGR00254">
    <property type="entry name" value="GGDEF"/>
    <property type="match status" value="1"/>
</dbReference>
<dbReference type="SMART" id="SM00086">
    <property type="entry name" value="PAC"/>
    <property type="match status" value="3"/>
</dbReference>
<dbReference type="PROSITE" id="PS50112">
    <property type="entry name" value="PAS"/>
    <property type="match status" value="1"/>
</dbReference>
<dbReference type="InterPro" id="IPR000700">
    <property type="entry name" value="PAS-assoc_C"/>
</dbReference>
<evidence type="ECO:0000313" key="5">
    <source>
        <dbReference type="EMBL" id="OBR63709.1"/>
    </source>
</evidence>
<evidence type="ECO:0000313" key="6">
    <source>
        <dbReference type="Proteomes" id="UP000092024"/>
    </source>
</evidence>
<dbReference type="Proteomes" id="UP000092024">
    <property type="component" value="Unassembled WGS sequence"/>
</dbReference>
<dbReference type="STRING" id="1844972.A7K91_08025"/>
<dbReference type="InterPro" id="IPR001610">
    <property type="entry name" value="PAC"/>
</dbReference>
<dbReference type="InterPro" id="IPR000014">
    <property type="entry name" value="PAS"/>
</dbReference>
<dbReference type="Pfam" id="PF08448">
    <property type="entry name" value="PAS_4"/>
    <property type="match status" value="1"/>
</dbReference>
<gene>
    <name evidence="5" type="ORF">A7K91_08025</name>
</gene>
<dbReference type="SMART" id="SM00267">
    <property type="entry name" value="GGDEF"/>
    <property type="match status" value="1"/>
</dbReference>
<dbReference type="EMBL" id="LYPA01000070">
    <property type="protein sequence ID" value="OBR63709.1"/>
    <property type="molecule type" value="Genomic_DNA"/>
</dbReference>
<comment type="caution">
    <text evidence="5">The sequence shown here is derived from an EMBL/GenBank/DDBJ whole genome shotgun (WGS) entry which is preliminary data.</text>
</comment>
<dbReference type="SUPFAM" id="SSF55785">
    <property type="entry name" value="PYP-like sensor domain (PAS domain)"/>
    <property type="match status" value="3"/>
</dbReference>
<dbReference type="CDD" id="cd01948">
    <property type="entry name" value="EAL"/>
    <property type="match status" value="1"/>
</dbReference>
<dbReference type="FunFam" id="3.30.70.270:FF:000001">
    <property type="entry name" value="Diguanylate cyclase domain protein"/>
    <property type="match status" value="1"/>
</dbReference>
<dbReference type="InterPro" id="IPR000160">
    <property type="entry name" value="GGDEF_dom"/>
</dbReference>
<dbReference type="OrthoDB" id="9759607at2"/>
<dbReference type="PANTHER" id="PTHR44757:SF2">
    <property type="entry name" value="BIOFILM ARCHITECTURE MAINTENANCE PROTEIN MBAA"/>
    <property type="match status" value="1"/>
</dbReference>
<feature type="domain" description="EAL" evidence="3">
    <location>
        <begin position="559"/>
        <end position="810"/>
    </location>
</feature>
<feature type="domain" description="PAC" evidence="2">
    <location>
        <begin position="82"/>
        <end position="134"/>
    </location>
</feature>
<dbReference type="SUPFAM" id="SSF141868">
    <property type="entry name" value="EAL domain-like"/>
    <property type="match status" value="1"/>
</dbReference>
<dbReference type="InterPro" id="IPR013656">
    <property type="entry name" value="PAS_4"/>
</dbReference>
<dbReference type="InterPro" id="IPR029787">
    <property type="entry name" value="Nucleotide_cyclase"/>
</dbReference>
<proteinExistence type="predicted"/>
<sequence>MRGLLTEMKNIRFAISALEESSIVVILDNNGFFIDANSNFFLTSKLKRNDIIGQPFYLPHSRGNTESVFHHICNEIKDGKVWRGETRHSAGDGGEYWLRSTVIPVGDSTEDPGRLVVVSTEITNSKAAEMASSRQIQEMQYIRKALDESSIVAITDQRGIITSVNRKFCEISQYSPDELIGGTHRKISSSFHSKAFFKEMWRTIRSGRIWRGEVKNRAKDGSDYWMHTTIVPFMNESGKPYQFISIRTDITQRVQAETALTDALRNDFRRTVQHMQNGVFKMVSTRAGELQFVFCEGKLARQLNLTTEQVYGKRPHDLFDIETADKLTAHCHRAFAGESVNVEIENDEAFYYCSLSPIIEGGRVVEVVGSMVDITERKKAEEQIRYLAHYDSLTNLPNRTLFYQELSEVLQKAKVDKERIGIMFVDLDRFKNINDTFGHSTGDALLQAVARRLASCLRPGDSVSRLGGDEFAIFMPGINRRGVANIAHEIIVKVSESVMLGHLEAYITPSIGICMYPDDGSDVESLLKSADAAMYLAKDKGKSNFQFYTKGLSYSVAYKVKLESDLRKALEQEQFTLHYQPQMNILTGQLVGMEALIRWQHPELGTISPEQFIPIAEETGLIVRIGEWVFQTACRQAMEWQRAGHSDLSMAVNLSLRQFMQSNLVQMLTDILQSTGLSAKHLQLEISESMAMDANHTLRTLNGIKGLGVNVSMDDFGTGYSSLSYLSQFPIDKLKIDQSFLSNGSPRNKAIVKTIIDMANNLEIAVMAEGVESQSHVDFLKGLTCHEAQGYYFSEPLATVEAEAFIQRYKKVM</sequence>
<dbReference type="InterPro" id="IPR043128">
    <property type="entry name" value="Rev_trsase/Diguanyl_cyclase"/>
</dbReference>
<dbReference type="InterPro" id="IPR035965">
    <property type="entry name" value="PAS-like_dom_sf"/>
</dbReference>
<dbReference type="Gene3D" id="3.20.20.450">
    <property type="entry name" value="EAL domain"/>
    <property type="match status" value="1"/>
</dbReference>
<dbReference type="Pfam" id="PF00563">
    <property type="entry name" value="EAL"/>
    <property type="match status" value="1"/>
</dbReference>
<dbReference type="InterPro" id="IPR052155">
    <property type="entry name" value="Biofilm_reg_signaling"/>
</dbReference>
<dbReference type="AlphaFoldDB" id="A0A1A5YDQ1"/>
<dbReference type="Pfam" id="PF00990">
    <property type="entry name" value="GGDEF"/>
    <property type="match status" value="1"/>
</dbReference>
<evidence type="ECO:0000259" key="4">
    <source>
        <dbReference type="PROSITE" id="PS50887"/>
    </source>
</evidence>
<dbReference type="PROSITE" id="PS50113">
    <property type="entry name" value="PAC"/>
    <property type="match status" value="2"/>
</dbReference>
<dbReference type="SUPFAM" id="SSF55073">
    <property type="entry name" value="Nucleotide cyclase"/>
    <property type="match status" value="1"/>
</dbReference>
<dbReference type="PANTHER" id="PTHR44757">
    <property type="entry name" value="DIGUANYLATE CYCLASE DGCP"/>
    <property type="match status" value="1"/>
</dbReference>
<feature type="domain" description="GGDEF" evidence="4">
    <location>
        <begin position="418"/>
        <end position="550"/>
    </location>
</feature>
<keyword evidence="6" id="KW-1185">Reference proteome</keyword>
<evidence type="ECO:0000259" key="2">
    <source>
        <dbReference type="PROSITE" id="PS50113"/>
    </source>
</evidence>
<feature type="domain" description="PAS" evidence="1">
    <location>
        <begin position="138"/>
        <end position="181"/>
    </location>
</feature>
<dbReference type="CDD" id="cd01949">
    <property type="entry name" value="GGDEF"/>
    <property type="match status" value="1"/>
</dbReference>
<evidence type="ECO:0000259" key="1">
    <source>
        <dbReference type="PROSITE" id="PS50112"/>
    </source>
</evidence>
<accession>A0A1A5YDQ1</accession>
<evidence type="ECO:0000259" key="3">
    <source>
        <dbReference type="PROSITE" id="PS50883"/>
    </source>
</evidence>
<dbReference type="NCBIfam" id="TIGR00229">
    <property type="entry name" value="sensory_box"/>
    <property type="match status" value="1"/>
</dbReference>
<dbReference type="RefSeq" id="WP_068685807.1">
    <property type="nucleotide sequence ID" value="NZ_LYPA01000070.1"/>
</dbReference>
<dbReference type="Gene3D" id="3.30.70.270">
    <property type="match status" value="1"/>
</dbReference>
<name>A0A1A5YDQ1_9BACL</name>
<feature type="domain" description="PAC" evidence="2">
    <location>
        <begin position="210"/>
        <end position="262"/>
    </location>
</feature>
<dbReference type="FunFam" id="3.20.20.450:FF:000001">
    <property type="entry name" value="Cyclic di-GMP phosphodiesterase yahA"/>
    <property type="match status" value="1"/>
</dbReference>
<dbReference type="PROSITE" id="PS50883">
    <property type="entry name" value="EAL"/>
    <property type="match status" value="1"/>
</dbReference>
<dbReference type="InterPro" id="IPR001633">
    <property type="entry name" value="EAL_dom"/>
</dbReference>
<dbReference type="SMART" id="SM00091">
    <property type="entry name" value="PAS"/>
    <property type="match status" value="3"/>
</dbReference>
<dbReference type="PROSITE" id="PS50887">
    <property type="entry name" value="GGDEF"/>
    <property type="match status" value="1"/>
</dbReference>
<organism evidence="5 6">
    <name type="scientific">Paenibacillus oryzae</name>
    <dbReference type="NCBI Taxonomy" id="1844972"/>
    <lineage>
        <taxon>Bacteria</taxon>
        <taxon>Bacillati</taxon>
        <taxon>Bacillota</taxon>
        <taxon>Bacilli</taxon>
        <taxon>Bacillales</taxon>
        <taxon>Paenibacillaceae</taxon>
        <taxon>Paenibacillus</taxon>
    </lineage>
</organism>
<dbReference type="Pfam" id="PF13426">
    <property type="entry name" value="PAS_9"/>
    <property type="match status" value="2"/>
</dbReference>